<dbReference type="InterPro" id="IPR045154">
    <property type="entry name" value="PCF11-like"/>
</dbReference>
<dbReference type="Proteomes" id="UP001152795">
    <property type="component" value="Unassembled WGS sequence"/>
</dbReference>
<feature type="region of interest" description="Disordered" evidence="1">
    <location>
        <begin position="147"/>
        <end position="227"/>
    </location>
</feature>
<dbReference type="GO" id="GO:0006369">
    <property type="term" value="P:termination of RNA polymerase II transcription"/>
    <property type="evidence" value="ECO:0007669"/>
    <property type="project" value="InterPro"/>
</dbReference>
<dbReference type="GO" id="GO:0031124">
    <property type="term" value="P:mRNA 3'-end processing"/>
    <property type="evidence" value="ECO:0007669"/>
    <property type="project" value="InterPro"/>
</dbReference>
<dbReference type="Pfam" id="PF21936">
    <property type="entry name" value="Pcf11_C"/>
    <property type="match status" value="1"/>
</dbReference>
<comment type="caution">
    <text evidence="3">The sequence shown here is derived from an EMBL/GenBank/DDBJ whole genome shotgun (WGS) entry which is preliminary data.</text>
</comment>
<dbReference type="InterPro" id="IPR054127">
    <property type="entry name" value="Pcf11_C"/>
</dbReference>
<evidence type="ECO:0000259" key="2">
    <source>
        <dbReference type="Pfam" id="PF21936"/>
    </source>
</evidence>
<dbReference type="GO" id="GO:0003729">
    <property type="term" value="F:mRNA binding"/>
    <property type="evidence" value="ECO:0007669"/>
    <property type="project" value="InterPro"/>
</dbReference>
<evidence type="ECO:0000313" key="4">
    <source>
        <dbReference type="Proteomes" id="UP001152795"/>
    </source>
</evidence>
<dbReference type="GO" id="GO:0005737">
    <property type="term" value="C:cytoplasm"/>
    <property type="evidence" value="ECO:0007669"/>
    <property type="project" value="TreeGrafter"/>
</dbReference>
<organism evidence="3 4">
    <name type="scientific">Paramuricea clavata</name>
    <name type="common">Red gorgonian</name>
    <name type="synonym">Violescent sea-whip</name>
    <dbReference type="NCBI Taxonomy" id="317549"/>
    <lineage>
        <taxon>Eukaryota</taxon>
        <taxon>Metazoa</taxon>
        <taxon>Cnidaria</taxon>
        <taxon>Anthozoa</taxon>
        <taxon>Octocorallia</taxon>
        <taxon>Malacalcyonacea</taxon>
        <taxon>Plexauridae</taxon>
        <taxon>Paramuricea</taxon>
    </lineage>
</organism>
<proteinExistence type="predicted"/>
<feature type="domain" description="Pcf11 C-terminal" evidence="2">
    <location>
        <begin position="101"/>
        <end position="142"/>
    </location>
</feature>
<evidence type="ECO:0000313" key="3">
    <source>
        <dbReference type="EMBL" id="CAB3994474.1"/>
    </source>
</evidence>
<dbReference type="AlphaFoldDB" id="A0A7D9DUN2"/>
<dbReference type="GO" id="GO:0005849">
    <property type="term" value="C:mRNA cleavage factor complex"/>
    <property type="evidence" value="ECO:0007669"/>
    <property type="project" value="TreeGrafter"/>
</dbReference>
<gene>
    <name evidence="3" type="ORF">PACLA_8A053201</name>
</gene>
<dbReference type="PANTHER" id="PTHR15921">
    <property type="entry name" value="PRE-MRNA CLEAVAGE COMPLEX II"/>
    <property type="match status" value="1"/>
</dbReference>
<keyword evidence="4" id="KW-1185">Reference proteome</keyword>
<name>A0A7D9DUN2_PARCT</name>
<feature type="compositionally biased region" description="Basic and acidic residues" evidence="1">
    <location>
        <begin position="218"/>
        <end position="227"/>
    </location>
</feature>
<protein>
    <recommendedName>
        <fullName evidence="2">Pcf11 C-terminal domain-containing protein</fullName>
    </recommendedName>
</protein>
<reference evidence="3" key="1">
    <citation type="submission" date="2020-04" db="EMBL/GenBank/DDBJ databases">
        <authorList>
            <person name="Alioto T."/>
            <person name="Alioto T."/>
            <person name="Gomez Garrido J."/>
        </authorList>
    </citation>
    <scope>NUCLEOTIDE SEQUENCE</scope>
    <source>
        <strain evidence="3">A484AB</strain>
    </source>
</reference>
<dbReference type="PANTHER" id="PTHR15921:SF3">
    <property type="entry name" value="PRE-MRNA CLEAVAGE COMPLEX 2 PROTEIN PCF11"/>
    <property type="match status" value="1"/>
</dbReference>
<dbReference type="EMBL" id="CACRXK020002472">
    <property type="protein sequence ID" value="CAB3994474.1"/>
    <property type="molecule type" value="Genomic_DNA"/>
</dbReference>
<dbReference type="GO" id="GO:0000993">
    <property type="term" value="F:RNA polymerase II complex binding"/>
    <property type="evidence" value="ECO:0007669"/>
    <property type="project" value="InterPro"/>
</dbReference>
<sequence>MELHRGTQCSSCGLRFKEANNENYRQHLDWHFRMNRKEKETVAAHRSWFITTDDWLEFESSEDPKLKARSAVFEAESEGESEKSEDLQEGSCPVLIDDNESERQCDICFEKFETFWDETSEDWHYKNAVRVDGKTYHYLCYQDAKEAGDSDVEASDERENTEDNEDDNNDTSENNEAVTIGSSITDDKPSIVTQDTTLESGVDSVVQGSDELAVNNSNKEEIKTESS</sequence>
<dbReference type="OrthoDB" id="5972169at2759"/>
<evidence type="ECO:0000256" key="1">
    <source>
        <dbReference type="SAM" id="MobiDB-lite"/>
    </source>
</evidence>
<accession>A0A7D9DUN2</accession>
<feature type="compositionally biased region" description="Acidic residues" evidence="1">
    <location>
        <begin position="149"/>
        <end position="170"/>
    </location>
</feature>